<accession>A0ABQ9EHH3</accession>
<feature type="region of interest" description="Disordered" evidence="7">
    <location>
        <begin position="41"/>
        <end position="62"/>
    </location>
</feature>
<evidence type="ECO:0000256" key="2">
    <source>
        <dbReference type="ARBA" id="ARBA00022491"/>
    </source>
</evidence>
<keyword evidence="2" id="KW-0678">Repressor</keyword>
<dbReference type="PROSITE" id="PS51148">
    <property type="entry name" value="AXH"/>
    <property type="match status" value="1"/>
</dbReference>
<feature type="compositionally biased region" description="Polar residues" evidence="7">
    <location>
        <begin position="41"/>
        <end position="61"/>
    </location>
</feature>
<dbReference type="EMBL" id="JARBDR010000917">
    <property type="protein sequence ID" value="KAJ8303027.1"/>
    <property type="molecule type" value="Genomic_DNA"/>
</dbReference>
<evidence type="ECO:0000256" key="1">
    <source>
        <dbReference type="ARBA" id="ARBA00004123"/>
    </source>
</evidence>
<dbReference type="InterPro" id="IPR043404">
    <property type="entry name" value="ATAXIN1-like"/>
</dbReference>
<keyword evidence="6" id="KW-0539">Nucleus</keyword>
<reference evidence="9 10" key="1">
    <citation type="submission" date="2022-12" db="EMBL/GenBank/DDBJ databases">
        <title>Chromosome-level genome of Tegillarca granosa.</title>
        <authorList>
            <person name="Kim J."/>
        </authorList>
    </citation>
    <scope>NUCLEOTIDE SEQUENCE [LARGE SCALE GENOMIC DNA]</scope>
    <source>
        <strain evidence="9">Teg-2019</strain>
        <tissue evidence="9">Adductor muscle</tissue>
    </source>
</reference>
<feature type="region of interest" description="Disordered" evidence="7">
    <location>
        <begin position="261"/>
        <end position="355"/>
    </location>
</feature>
<evidence type="ECO:0000259" key="8">
    <source>
        <dbReference type="PROSITE" id="PS51148"/>
    </source>
</evidence>
<keyword evidence="3" id="KW-0805">Transcription regulation</keyword>
<dbReference type="PANTHER" id="PTHR13392">
    <property type="entry name" value="ATAXIN 1"/>
    <property type="match status" value="1"/>
</dbReference>
<dbReference type="InterPro" id="IPR003652">
    <property type="entry name" value="Ataxin_AXH_dom"/>
</dbReference>
<gene>
    <name evidence="9" type="ORF">KUTeg_019423</name>
</gene>
<feature type="domain" description="AXH" evidence="8">
    <location>
        <begin position="99"/>
        <end position="252"/>
    </location>
</feature>
<organism evidence="9 10">
    <name type="scientific">Tegillarca granosa</name>
    <name type="common">Malaysian cockle</name>
    <name type="synonym">Anadara granosa</name>
    <dbReference type="NCBI Taxonomy" id="220873"/>
    <lineage>
        <taxon>Eukaryota</taxon>
        <taxon>Metazoa</taxon>
        <taxon>Spiralia</taxon>
        <taxon>Lophotrochozoa</taxon>
        <taxon>Mollusca</taxon>
        <taxon>Bivalvia</taxon>
        <taxon>Autobranchia</taxon>
        <taxon>Pteriomorphia</taxon>
        <taxon>Arcoida</taxon>
        <taxon>Arcoidea</taxon>
        <taxon>Arcidae</taxon>
        <taxon>Tegillarca</taxon>
    </lineage>
</organism>
<evidence type="ECO:0000256" key="3">
    <source>
        <dbReference type="ARBA" id="ARBA00023015"/>
    </source>
</evidence>
<keyword evidence="4" id="KW-0238">DNA-binding</keyword>
<feature type="compositionally biased region" description="Low complexity" evidence="7">
    <location>
        <begin position="323"/>
        <end position="335"/>
    </location>
</feature>
<dbReference type="Pfam" id="PF08517">
    <property type="entry name" value="AXH"/>
    <property type="match status" value="1"/>
</dbReference>
<keyword evidence="5" id="KW-0804">Transcription</keyword>
<name>A0ABQ9EHH3_TEGGR</name>
<comment type="caution">
    <text evidence="9">The sequence shown here is derived from an EMBL/GenBank/DDBJ whole genome shotgun (WGS) entry which is preliminary data.</text>
</comment>
<sequence>MSTGNHGQDTSRMTGSSRGGNTTENLSWLANVATSQNQLNQQPSEGMLSGRSTGQSDSASIPSAMLASVTSPGVFRPPQSVADPTQRLISNSGQYATLYSGGSSSVSPYSSLHGGQVPVAAAAAQGSPHLQSVSPYSGFFPQFATHGFSHRPVLSPHFPHIESYSAVLQSMGSQVQHGVQAQLPRNTYLPGHVPQYSLVTVEATLEHPFFVFGQGWSACEPERTRHRYSLECHRLTVGDVCVSLTHKEAAAKAAELSKLQLQQQTSSSTSLSSYPSTSLSRTISSNKSTPDVKSSNVSSFSNQRHEVPSISDIYNKHSGTMATSSDTSDQYSDSSRPPRKRNWSSSQDSYNHKDS</sequence>
<dbReference type="SUPFAM" id="SSF102031">
    <property type="entry name" value="AXH domain"/>
    <property type="match status" value="1"/>
</dbReference>
<dbReference type="InterPro" id="IPR036096">
    <property type="entry name" value="Ataxin_AXH_dom_sf"/>
</dbReference>
<evidence type="ECO:0000256" key="6">
    <source>
        <dbReference type="ARBA" id="ARBA00023242"/>
    </source>
</evidence>
<protein>
    <recommendedName>
        <fullName evidence="8">AXH domain-containing protein</fullName>
    </recommendedName>
</protein>
<keyword evidence="10" id="KW-1185">Reference proteome</keyword>
<comment type="subcellular location">
    <subcellularLocation>
        <location evidence="1">Nucleus</location>
    </subcellularLocation>
</comment>
<dbReference type="SMART" id="SM00536">
    <property type="entry name" value="AXH"/>
    <property type="match status" value="1"/>
</dbReference>
<evidence type="ECO:0000256" key="7">
    <source>
        <dbReference type="SAM" id="MobiDB-lite"/>
    </source>
</evidence>
<evidence type="ECO:0000313" key="10">
    <source>
        <dbReference type="Proteomes" id="UP001217089"/>
    </source>
</evidence>
<evidence type="ECO:0000256" key="5">
    <source>
        <dbReference type="ARBA" id="ARBA00023163"/>
    </source>
</evidence>
<dbReference type="PANTHER" id="PTHR13392:SF13">
    <property type="entry name" value="AXH DOMAIN-CONTAINING PROTEIN"/>
    <property type="match status" value="1"/>
</dbReference>
<evidence type="ECO:0000256" key="4">
    <source>
        <dbReference type="ARBA" id="ARBA00023125"/>
    </source>
</evidence>
<evidence type="ECO:0000313" key="9">
    <source>
        <dbReference type="EMBL" id="KAJ8303027.1"/>
    </source>
</evidence>
<feature type="region of interest" description="Disordered" evidence="7">
    <location>
        <begin position="1"/>
        <end position="25"/>
    </location>
</feature>
<proteinExistence type="predicted"/>
<feature type="compositionally biased region" description="Low complexity" evidence="7">
    <location>
        <begin position="261"/>
        <end position="289"/>
    </location>
</feature>
<feature type="compositionally biased region" description="Polar residues" evidence="7">
    <location>
        <begin position="291"/>
        <end position="302"/>
    </location>
</feature>
<dbReference type="Proteomes" id="UP001217089">
    <property type="component" value="Unassembled WGS sequence"/>
</dbReference>